<organism evidence="8 9">
    <name type="scientific">Parasponia andersonii</name>
    <name type="common">Sponia andersonii</name>
    <dbReference type="NCBI Taxonomy" id="3476"/>
    <lineage>
        <taxon>Eukaryota</taxon>
        <taxon>Viridiplantae</taxon>
        <taxon>Streptophyta</taxon>
        <taxon>Embryophyta</taxon>
        <taxon>Tracheophyta</taxon>
        <taxon>Spermatophyta</taxon>
        <taxon>Magnoliopsida</taxon>
        <taxon>eudicotyledons</taxon>
        <taxon>Gunneridae</taxon>
        <taxon>Pentapetalae</taxon>
        <taxon>rosids</taxon>
        <taxon>fabids</taxon>
        <taxon>Rosales</taxon>
        <taxon>Cannabaceae</taxon>
        <taxon>Parasponia</taxon>
    </lineage>
</organism>
<evidence type="ECO:0000256" key="4">
    <source>
        <dbReference type="ARBA" id="ARBA00022771"/>
    </source>
</evidence>
<dbReference type="PROSITE" id="PS50089">
    <property type="entry name" value="ZF_RING_2"/>
    <property type="match status" value="1"/>
</dbReference>
<comment type="caution">
    <text evidence="8">The sequence shown here is derived from an EMBL/GenBank/DDBJ whole genome shotgun (WGS) entry which is preliminary data.</text>
</comment>
<dbReference type="OrthoDB" id="1194598at2759"/>
<evidence type="ECO:0000313" key="8">
    <source>
        <dbReference type="EMBL" id="PON63318.1"/>
    </source>
</evidence>
<dbReference type="GO" id="GO:0005737">
    <property type="term" value="C:cytoplasm"/>
    <property type="evidence" value="ECO:0007669"/>
    <property type="project" value="TreeGrafter"/>
</dbReference>
<keyword evidence="9" id="KW-1185">Reference proteome</keyword>
<dbReference type="CDD" id="cd16454">
    <property type="entry name" value="RING-H2_PA-TM-RING"/>
    <property type="match status" value="1"/>
</dbReference>
<dbReference type="SUPFAM" id="SSF57850">
    <property type="entry name" value="RING/U-box"/>
    <property type="match status" value="1"/>
</dbReference>
<dbReference type="PANTHER" id="PTHR15710">
    <property type="entry name" value="E3 UBIQUITIN-PROTEIN LIGASE PRAJA"/>
    <property type="match status" value="1"/>
</dbReference>
<dbReference type="PANTHER" id="PTHR15710:SF77">
    <property type="entry name" value="RING-H2 FINGER PROTEIN ATL21B"/>
    <property type="match status" value="1"/>
</dbReference>
<dbReference type="InterPro" id="IPR013083">
    <property type="entry name" value="Znf_RING/FYVE/PHD"/>
</dbReference>
<evidence type="ECO:0000256" key="2">
    <source>
        <dbReference type="ARBA" id="ARBA00012483"/>
    </source>
</evidence>
<dbReference type="SMART" id="SM00184">
    <property type="entry name" value="RING"/>
    <property type="match status" value="1"/>
</dbReference>
<dbReference type="Proteomes" id="UP000237105">
    <property type="component" value="Unassembled WGS sequence"/>
</dbReference>
<comment type="catalytic activity">
    <reaction evidence="1">
        <text>S-ubiquitinyl-[E2 ubiquitin-conjugating enzyme]-L-cysteine + [acceptor protein]-L-lysine = [E2 ubiquitin-conjugating enzyme]-L-cysteine + N(6)-ubiquitinyl-[acceptor protein]-L-lysine.</text>
        <dbReference type="EC" id="2.3.2.27"/>
    </reaction>
</comment>
<keyword evidence="4 6" id="KW-0863">Zinc-finger</keyword>
<keyword evidence="5" id="KW-0862">Zinc</keyword>
<dbReference type="GO" id="GO:0016567">
    <property type="term" value="P:protein ubiquitination"/>
    <property type="evidence" value="ECO:0007669"/>
    <property type="project" value="TreeGrafter"/>
</dbReference>
<dbReference type="EC" id="2.3.2.27" evidence="2"/>
<proteinExistence type="predicted"/>
<feature type="domain" description="RING-type" evidence="7">
    <location>
        <begin position="223"/>
        <end position="264"/>
    </location>
</feature>
<gene>
    <name evidence="8" type="ORF">PanWU01x14_132280</name>
</gene>
<name>A0A2P5CQK2_PARAD</name>
<keyword evidence="3" id="KW-0479">Metal-binding</keyword>
<accession>A0A2P5CQK2</accession>
<dbReference type="AlphaFoldDB" id="A0A2P5CQK2"/>
<evidence type="ECO:0000256" key="3">
    <source>
        <dbReference type="ARBA" id="ARBA00022723"/>
    </source>
</evidence>
<evidence type="ECO:0000256" key="5">
    <source>
        <dbReference type="ARBA" id="ARBA00022833"/>
    </source>
</evidence>
<evidence type="ECO:0000256" key="1">
    <source>
        <dbReference type="ARBA" id="ARBA00000900"/>
    </source>
</evidence>
<evidence type="ECO:0000259" key="7">
    <source>
        <dbReference type="PROSITE" id="PS50089"/>
    </source>
</evidence>
<dbReference type="Gene3D" id="3.30.40.10">
    <property type="entry name" value="Zinc/RING finger domain, C3HC4 (zinc finger)"/>
    <property type="match status" value="1"/>
</dbReference>
<dbReference type="GO" id="GO:0061630">
    <property type="term" value="F:ubiquitin protein ligase activity"/>
    <property type="evidence" value="ECO:0007669"/>
    <property type="project" value="UniProtKB-EC"/>
</dbReference>
<dbReference type="GO" id="GO:0008270">
    <property type="term" value="F:zinc ion binding"/>
    <property type="evidence" value="ECO:0007669"/>
    <property type="project" value="UniProtKB-KW"/>
</dbReference>
<evidence type="ECO:0000313" key="9">
    <source>
        <dbReference type="Proteomes" id="UP000237105"/>
    </source>
</evidence>
<dbReference type="Pfam" id="PF13639">
    <property type="entry name" value="zf-RING_2"/>
    <property type="match status" value="1"/>
</dbReference>
<reference evidence="9" key="1">
    <citation type="submission" date="2016-06" db="EMBL/GenBank/DDBJ databases">
        <title>Parallel loss of symbiosis genes in relatives of nitrogen-fixing non-legume Parasponia.</title>
        <authorList>
            <person name="Van Velzen R."/>
            <person name="Holmer R."/>
            <person name="Bu F."/>
            <person name="Rutten L."/>
            <person name="Van Zeijl A."/>
            <person name="Liu W."/>
            <person name="Santuari L."/>
            <person name="Cao Q."/>
            <person name="Sharma T."/>
            <person name="Shen D."/>
            <person name="Roswanjaya Y."/>
            <person name="Wardhani T."/>
            <person name="Kalhor M.S."/>
            <person name="Jansen J."/>
            <person name="Van den Hoogen J."/>
            <person name="Gungor B."/>
            <person name="Hartog M."/>
            <person name="Hontelez J."/>
            <person name="Verver J."/>
            <person name="Yang W.-C."/>
            <person name="Schijlen E."/>
            <person name="Repin R."/>
            <person name="Schilthuizen M."/>
            <person name="Schranz E."/>
            <person name="Heidstra R."/>
            <person name="Miyata K."/>
            <person name="Fedorova E."/>
            <person name="Kohlen W."/>
            <person name="Bisseling T."/>
            <person name="Smit S."/>
            <person name="Geurts R."/>
        </authorList>
    </citation>
    <scope>NUCLEOTIDE SEQUENCE [LARGE SCALE GENOMIC DNA]</scope>
    <source>
        <strain evidence="9">cv. WU1-14</strain>
    </source>
</reference>
<dbReference type="EMBL" id="JXTB01000105">
    <property type="protein sequence ID" value="PON63318.1"/>
    <property type="molecule type" value="Genomic_DNA"/>
</dbReference>
<protein>
    <recommendedName>
        <fullName evidence="2">RING-type E3 ubiquitin transferase</fullName>
        <ecNumber evidence="2">2.3.2.27</ecNumber>
    </recommendedName>
</protein>
<sequence length="273" mass="31660">MASSICYRTYFSAQNTTIRDDQPLPYPQFSLFFKFSQQFLSDDIRTNNFITEENIFQEIRVATEYLVSNVGDWLMKLVLTQLSRLIPPLRLNHLYWRELWPREVSLDELVTKILEVVWETVRAGSRLGRNAMGMQVTIEKRSVIPHQLFQELLGAGQPLPRSSTLDPMDLEYFGATEEETQRALMESASETVFRSVPAAKSAMEALERLIYEYDTVESNEVTCVICLENILTGSRLIRIPCSHLFHEDCIHKWLETSHNCPLCRFELPTRDDV</sequence>
<dbReference type="InterPro" id="IPR001841">
    <property type="entry name" value="Znf_RING"/>
</dbReference>
<evidence type="ECO:0000256" key="6">
    <source>
        <dbReference type="PROSITE-ProRule" id="PRU00175"/>
    </source>
</evidence>